<gene>
    <name evidence="1" type="ORF">KY290_024376</name>
</gene>
<protein>
    <submittedName>
        <fullName evidence="1">Uncharacterized protein</fullName>
    </submittedName>
</protein>
<dbReference type="Proteomes" id="UP000826656">
    <property type="component" value="Unassembled WGS sequence"/>
</dbReference>
<organism evidence="1 2">
    <name type="scientific">Solanum tuberosum</name>
    <name type="common">Potato</name>
    <dbReference type="NCBI Taxonomy" id="4113"/>
    <lineage>
        <taxon>Eukaryota</taxon>
        <taxon>Viridiplantae</taxon>
        <taxon>Streptophyta</taxon>
        <taxon>Embryophyta</taxon>
        <taxon>Tracheophyta</taxon>
        <taxon>Spermatophyta</taxon>
        <taxon>Magnoliopsida</taxon>
        <taxon>eudicotyledons</taxon>
        <taxon>Gunneridae</taxon>
        <taxon>Pentapetalae</taxon>
        <taxon>asterids</taxon>
        <taxon>lamiids</taxon>
        <taxon>Solanales</taxon>
        <taxon>Solanaceae</taxon>
        <taxon>Solanoideae</taxon>
        <taxon>Solaneae</taxon>
        <taxon>Solanum</taxon>
    </lineage>
</organism>
<reference evidence="1 2" key="1">
    <citation type="journal article" date="2021" name="bioRxiv">
        <title>Chromosome-scale and haplotype-resolved genome assembly of a tetraploid potato cultivar.</title>
        <authorList>
            <person name="Sun H."/>
            <person name="Jiao W.-B."/>
            <person name="Krause K."/>
            <person name="Campoy J.A."/>
            <person name="Goel M."/>
            <person name="Folz-Donahue K."/>
            <person name="Kukat C."/>
            <person name="Huettel B."/>
            <person name="Schneeberger K."/>
        </authorList>
    </citation>
    <scope>NUCLEOTIDE SEQUENCE [LARGE SCALE GENOMIC DNA]</scope>
    <source>
        <strain evidence="1">SolTubOtavaFocal</strain>
        <tissue evidence="1">Leaves</tissue>
    </source>
</reference>
<evidence type="ECO:0000313" key="2">
    <source>
        <dbReference type="Proteomes" id="UP000826656"/>
    </source>
</evidence>
<dbReference type="EMBL" id="JAIVGD010000018">
    <property type="protein sequence ID" value="KAH0754106.1"/>
    <property type="molecule type" value="Genomic_DNA"/>
</dbReference>
<comment type="caution">
    <text evidence="1">The sequence shown here is derived from an EMBL/GenBank/DDBJ whole genome shotgun (WGS) entry which is preliminary data.</text>
</comment>
<accession>A0ABQ7UQN4</accession>
<proteinExistence type="predicted"/>
<keyword evidence="2" id="KW-1185">Reference proteome</keyword>
<sequence>MSIDLVDEKWRKVEQPCYGVEEFFFDTGVLGSDFYVLCSHEKTDVWVMKEYGVKESWTKLYSIKCYLCELSPPLYMSIEGEILHVLETNLTIYNPEDDSMRYPVVTNAFGILEVTALYIKSLVSRVLQNESMTQH</sequence>
<name>A0ABQ7UQN4_SOLTU</name>
<evidence type="ECO:0000313" key="1">
    <source>
        <dbReference type="EMBL" id="KAH0754106.1"/>
    </source>
</evidence>